<protein>
    <submittedName>
        <fullName evidence="2">Uncharacterized protein</fullName>
    </submittedName>
</protein>
<accession>A0A6J4QIM1</accession>
<evidence type="ECO:0000313" key="2">
    <source>
        <dbReference type="EMBL" id="CAA9445607.1"/>
    </source>
</evidence>
<keyword evidence="1" id="KW-0732">Signal</keyword>
<organism evidence="2">
    <name type="scientific">uncultured Rubrobacteraceae bacterium</name>
    <dbReference type="NCBI Taxonomy" id="349277"/>
    <lineage>
        <taxon>Bacteria</taxon>
        <taxon>Bacillati</taxon>
        <taxon>Actinomycetota</taxon>
        <taxon>Rubrobacteria</taxon>
        <taxon>Rubrobacterales</taxon>
        <taxon>Rubrobacteraceae</taxon>
        <taxon>environmental samples</taxon>
    </lineage>
</organism>
<name>A0A6J4QIM1_9ACTN</name>
<proteinExistence type="predicted"/>
<sequence length="46" mass="5271">MRTARLLVLMTLVMMVASLPIATAAYASGFDVAEDFAYYLWQYYGW</sequence>
<feature type="signal peptide" evidence="1">
    <location>
        <begin position="1"/>
        <end position="27"/>
    </location>
</feature>
<feature type="chain" id="PRO_5039016078" evidence="1">
    <location>
        <begin position="28"/>
        <end position="46"/>
    </location>
</feature>
<evidence type="ECO:0000256" key="1">
    <source>
        <dbReference type="SAM" id="SignalP"/>
    </source>
</evidence>
<dbReference type="EMBL" id="CADCVB010000184">
    <property type="protein sequence ID" value="CAA9445607.1"/>
    <property type="molecule type" value="Genomic_DNA"/>
</dbReference>
<gene>
    <name evidence="2" type="ORF">AVDCRST_MAG78-2845</name>
</gene>
<reference evidence="2" key="1">
    <citation type="submission" date="2020-02" db="EMBL/GenBank/DDBJ databases">
        <authorList>
            <person name="Meier V. D."/>
        </authorList>
    </citation>
    <scope>NUCLEOTIDE SEQUENCE</scope>
    <source>
        <strain evidence="2">AVDCRST_MAG78</strain>
    </source>
</reference>
<dbReference type="AlphaFoldDB" id="A0A6J4QIM1"/>